<protein>
    <submittedName>
        <fullName evidence="1">Uncharacterized protein</fullName>
    </submittedName>
</protein>
<reference evidence="1" key="1">
    <citation type="journal article" date="2021" name="Environ. Microbiol.">
        <title>Genomic characterization of three novel Desulfobacterota classes expand the metabolic and phylogenetic diversity of the phylum.</title>
        <authorList>
            <person name="Murphy C.L."/>
            <person name="Biggerstaff J."/>
            <person name="Eichhorn A."/>
            <person name="Ewing E."/>
            <person name="Shahan R."/>
            <person name="Soriano D."/>
            <person name="Stewart S."/>
            <person name="VanMol K."/>
            <person name="Walker R."/>
            <person name="Walters P."/>
            <person name="Elshahed M.S."/>
            <person name="Youssef N.H."/>
        </authorList>
    </citation>
    <scope>NUCLEOTIDE SEQUENCE</scope>
    <source>
        <strain evidence="1">Zod_Metabat.24</strain>
    </source>
</reference>
<reference evidence="1" key="2">
    <citation type="submission" date="2021-01" db="EMBL/GenBank/DDBJ databases">
        <authorList>
            <person name="Hahn C.R."/>
            <person name="Youssef N.H."/>
            <person name="Elshahed M."/>
        </authorList>
    </citation>
    <scope>NUCLEOTIDE SEQUENCE</scope>
    <source>
        <strain evidence="1">Zod_Metabat.24</strain>
    </source>
</reference>
<name>A0A9D8PQ60_9DELT</name>
<evidence type="ECO:0000313" key="1">
    <source>
        <dbReference type="EMBL" id="MBN1573978.1"/>
    </source>
</evidence>
<proteinExistence type="predicted"/>
<comment type="caution">
    <text evidence="1">The sequence shown here is derived from an EMBL/GenBank/DDBJ whole genome shotgun (WGS) entry which is preliminary data.</text>
</comment>
<dbReference type="EMBL" id="JAFGIX010000060">
    <property type="protein sequence ID" value="MBN1573978.1"/>
    <property type="molecule type" value="Genomic_DNA"/>
</dbReference>
<evidence type="ECO:0000313" key="2">
    <source>
        <dbReference type="Proteomes" id="UP000809273"/>
    </source>
</evidence>
<dbReference type="Proteomes" id="UP000809273">
    <property type="component" value="Unassembled WGS sequence"/>
</dbReference>
<dbReference type="AlphaFoldDB" id="A0A9D8PQ60"/>
<accession>A0A9D8PQ60</accession>
<organism evidence="1 2">
    <name type="scientific">Candidatus Zymogenus saltonus</name>
    <dbReference type="NCBI Taxonomy" id="2844893"/>
    <lineage>
        <taxon>Bacteria</taxon>
        <taxon>Deltaproteobacteria</taxon>
        <taxon>Candidatus Zymogenia</taxon>
        <taxon>Candidatus Zymogeniales</taxon>
        <taxon>Candidatus Zymogenaceae</taxon>
        <taxon>Candidatus Zymogenus</taxon>
    </lineage>
</organism>
<sequence>MTNTKEENLKQRIIDEMSVDYADSLERNFDLAKQFIRITSTGKVDLAFKEKIAGREQILLYLIGKIYAKKADFTDTEMVENEELMSELGIGRGSLLPWIKFLRDEGKIKTMKKGQKALHSIPMQLVEKTLKEIEKKIKEKT</sequence>
<gene>
    <name evidence="1" type="ORF">JW984_12350</name>
</gene>